<dbReference type="SUPFAM" id="SSF46785">
    <property type="entry name" value="Winged helix' DNA-binding domain"/>
    <property type="match status" value="1"/>
</dbReference>
<evidence type="ECO:0000313" key="19">
    <source>
        <dbReference type="EMBL" id="RBP59936.1"/>
    </source>
</evidence>
<dbReference type="SMART" id="SM00843">
    <property type="entry name" value="Ftsk_gamma"/>
    <property type="match status" value="1"/>
</dbReference>
<feature type="transmembrane region" description="Helical" evidence="17">
    <location>
        <begin position="96"/>
        <end position="123"/>
    </location>
</feature>
<dbReference type="GO" id="GO:0003677">
    <property type="term" value="F:DNA binding"/>
    <property type="evidence" value="ECO:0007669"/>
    <property type="project" value="UniProtKB-KW"/>
</dbReference>
<evidence type="ECO:0000256" key="2">
    <source>
        <dbReference type="ARBA" id="ARBA00006474"/>
    </source>
</evidence>
<dbReference type="Pfam" id="PF01580">
    <property type="entry name" value="FtsK_SpoIIIE"/>
    <property type="match status" value="1"/>
</dbReference>
<dbReference type="RefSeq" id="WP_113921392.1">
    <property type="nucleotide sequence ID" value="NZ_QNRX01000017.1"/>
</dbReference>
<evidence type="ECO:0000259" key="18">
    <source>
        <dbReference type="PROSITE" id="PS50901"/>
    </source>
</evidence>
<dbReference type="GO" id="GO:0005886">
    <property type="term" value="C:plasma membrane"/>
    <property type="evidence" value="ECO:0007669"/>
    <property type="project" value="UniProtKB-SubCell"/>
</dbReference>
<evidence type="ECO:0000256" key="6">
    <source>
        <dbReference type="ARBA" id="ARBA00022741"/>
    </source>
</evidence>
<reference evidence="19 20" key="1">
    <citation type="submission" date="2018-06" db="EMBL/GenBank/DDBJ databases">
        <title>Genomic Encyclopedia of Type Strains, Phase IV (KMG-IV): sequencing the most valuable type-strain genomes for metagenomic binning, comparative biology and taxonomic classification.</title>
        <authorList>
            <person name="Goeker M."/>
        </authorList>
    </citation>
    <scope>NUCLEOTIDE SEQUENCE [LARGE SCALE GENOMIC DNA]</scope>
    <source>
        <strain evidence="19 20">DSM 22112</strain>
    </source>
</reference>
<dbReference type="AlphaFoldDB" id="A0A366HZP2"/>
<evidence type="ECO:0000256" key="13">
    <source>
        <dbReference type="ARBA" id="ARBA00024986"/>
    </source>
</evidence>
<comment type="subcellular location">
    <subcellularLocation>
        <location evidence="1">Cell membrane</location>
        <topology evidence="1">Multi-pass membrane protein</topology>
    </subcellularLocation>
</comment>
<keyword evidence="10" id="KW-0238">DNA-binding</keyword>
<evidence type="ECO:0000256" key="9">
    <source>
        <dbReference type="ARBA" id="ARBA00022989"/>
    </source>
</evidence>
<evidence type="ECO:0000256" key="16">
    <source>
        <dbReference type="SAM" id="MobiDB-lite"/>
    </source>
</evidence>
<comment type="subunit">
    <text evidence="14">Homohexamer. Forms a ring that surrounds DNA.</text>
</comment>
<gene>
    <name evidence="19" type="ORF">DES36_11731</name>
</gene>
<dbReference type="OrthoDB" id="9807790at2"/>
<keyword evidence="7" id="KW-0159">Chromosome partition</keyword>
<dbReference type="Gene3D" id="3.40.50.300">
    <property type="entry name" value="P-loop containing nucleotide triphosphate hydrolases"/>
    <property type="match status" value="1"/>
</dbReference>
<dbReference type="Proteomes" id="UP000253490">
    <property type="component" value="Unassembled WGS sequence"/>
</dbReference>
<accession>A0A366HZP2</accession>
<dbReference type="InterPro" id="IPR041027">
    <property type="entry name" value="FtsK_alpha"/>
</dbReference>
<dbReference type="InterPro" id="IPR025199">
    <property type="entry name" value="FtsK_4TM"/>
</dbReference>
<feature type="transmembrane region" description="Helical" evidence="17">
    <location>
        <begin position="144"/>
        <end position="177"/>
    </location>
</feature>
<evidence type="ECO:0000256" key="15">
    <source>
        <dbReference type="PROSITE-ProRule" id="PRU00289"/>
    </source>
</evidence>
<protein>
    <submittedName>
        <fullName evidence="19">DNA translocase FtsK</fullName>
    </submittedName>
</protein>
<dbReference type="Gene3D" id="1.10.10.10">
    <property type="entry name" value="Winged helix-like DNA-binding domain superfamily/Winged helix DNA-binding domain"/>
    <property type="match status" value="1"/>
</dbReference>
<evidence type="ECO:0000256" key="14">
    <source>
        <dbReference type="ARBA" id="ARBA00025923"/>
    </source>
</evidence>
<dbReference type="InterPro" id="IPR050206">
    <property type="entry name" value="FtsK/SpoIIIE/SftA"/>
</dbReference>
<evidence type="ECO:0000256" key="10">
    <source>
        <dbReference type="ARBA" id="ARBA00023125"/>
    </source>
</evidence>
<keyword evidence="9 17" id="KW-1133">Transmembrane helix</keyword>
<dbReference type="GO" id="GO:0051301">
    <property type="term" value="P:cell division"/>
    <property type="evidence" value="ECO:0007669"/>
    <property type="project" value="UniProtKB-KW"/>
</dbReference>
<evidence type="ECO:0000256" key="5">
    <source>
        <dbReference type="ARBA" id="ARBA00022692"/>
    </source>
</evidence>
<keyword evidence="20" id="KW-1185">Reference proteome</keyword>
<sequence length="772" mass="85814">MASTTQTKKNTRKKSTRKKNTKKVDFRDTKLFSEIVGLIFVLFGSFGFYALVAKEAGAIGNSLGSLFHFLFGKSSYLFTIFIIVLGIYFIVKGLTYWMSVVLPLALFTLNFSIAITMIDDLIIENIFSLNIFQTALHTNDGGGFIGIFFTSILVKLFSTYGTIIILLITTLIASILISRKSLYEGIVEFRENHKNRPKRKILPNLEFPIEKPALSKSKRHSILKEKPSTEPEEIVVNKDEKIKILDYADIRNKNIETNPTTNKGIKVKNQKEVEEKIIQLEDQTSNGPLIQEHIPKDYVFPSPDLLNTPIPANPNSKKEIIHNASTLEKTLRDFGINTKVVEVSMGPSVTRYELQLEPGVKVSKIVNLSNDLALSLATTSVRIEAPIPGKSAVGIEVPNKETAIVNIREVLDSTTFKNFNSKICFALGKELSGNVVVGDLAKMPHVLIAGATGSGKSVCINSIIASILYKATPEEVKLILIDPKMVELNNYNGIPHLLIPVVTEPKHAAGALNWAIKEMTERYKTFKDQGVRDINRYNQVVGEKGKKLMPRLVIIIDELADLMMVSPREVENAICRLAQLARAAGIHLVLATQRPSVDVITGLIKANVPSRISFAVSSSVDSRTILDMGGAEKLLGRGDMLYHPVGEAKPVRIQGTFISDIEVEKVVEFVKQQGDPSYSEKVIEEIKDVKVAKDHDDFEDDMLPQAIELTLESDTISTSMIQRKLRVGYARAGRIIDEMEEKGIISGPEGSKPRRVLLSKEAYYENMKSQEE</sequence>
<evidence type="ECO:0000256" key="11">
    <source>
        <dbReference type="ARBA" id="ARBA00023136"/>
    </source>
</evidence>
<evidence type="ECO:0000313" key="20">
    <source>
        <dbReference type="Proteomes" id="UP000253490"/>
    </source>
</evidence>
<dbReference type="PANTHER" id="PTHR22683">
    <property type="entry name" value="SPORULATION PROTEIN RELATED"/>
    <property type="match status" value="1"/>
</dbReference>
<comment type="similarity">
    <text evidence="2">Belongs to the FtsK/SpoIIIE/SftA family.</text>
</comment>
<dbReference type="InterPro" id="IPR018541">
    <property type="entry name" value="Ftsk_gamma"/>
</dbReference>
<evidence type="ECO:0000256" key="1">
    <source>
        <dbReference type="ARBA" id="ARBA00004651"/>
    </source>
</evidence>
<dbReference type="InterPro" id="IPR002543">
    <property type="entry name" value="FtsK_dom"/>
</dbReference>
<proteinExistence type="inferred from homology"/>
<dbReference type="Pfam" id="PF09397">
    <property type="entry name" value="FtsK_gamma"/>
    <property type="match status" value="1"/>
</dbReference>
<feature type="transmembrane region" description="Helical" evidence="17">
    <location>
        <begin position="65"/>
        <end position="90"/>
    </location>
</feature>
<evidence type="ECO:0000256" key="7">
    <source>
        <dbReference type="ARBA" id="ARBA00022829"/>
    </source>
</evidence>
<keyword evidence="6 15" id="KW-0547">Nucleotide-binding</keyword>
<dbReference type="InterPro" id="IPR003593">
    <property type="entry name" value="AAA+_ATPase"/>
</dbReference>
<keyword evidence="5 17" id="KW-0812">Transmembrane</keyword>
<comment type="function">
    <text evidence="13">Essential cell division protein that coordinates cell division and chromosome segregation. The N-terminus is involved in assembly of the cell-division machinery. The C-terminus functions as a DNA motor that moves dsDNA in an ATP-dependent manner towards the dif recombination site, which is located within the replication terminus region. Required for activation of the Xer recombinase, allowing activation of chromosome unlinking by recombination.</text>
</comment>
<feature type="region of interest" description="Disordered" evidence="16">
    <location>
        <begin position="1"/>
        <end position="21"/>
    </location>
</feature>
<dbReference type="CDD" id="cd01127">
    <property type="entry name" value="TrwB_TraG_TraD_VirD4"/>
    <property type="match status" value="1"/>
</dbReference>
<dbReference type="GO" id="GO:0005524">
    <property type="term" value="F:ATP binding"/>
    <property type="evidence" value="ECO:0007669"/>
    <property type="project" value="UniProtKB-UniRule"/>
</dbReference>
<keyword evidence="4" id="KW-0132">Cell division</keyword>
<dbReference type="PANTHER" id="PTHR22683:SF41">
    <property type="entry name" value="DNA TRANSLOCASE FTSK"/>
    <property type="match status" value="1"/>
</dbReference>
<comment type="caution">
    <text evidence="19">The sequence shown here is derived from an EMBL/GenBank/DDBJ whole genome shotgun (WGS) entry which is preliminary data.</text>
</comment>
<organism evidence="19 20">
    <name type="scientific">Alkalibaculum bacchi</name>
    <dbReference type="NCBI Taxonomy" id="645887"/>
    <lineage>
        <taxon>Bacteria</taxon>
        <taxon>Bacillati</taxon>
        <taxon>Bacillota</taxon>
        <taxon>Clostridia</taxon>
        <taxon>Eubacteriales</taxon>
        <taxon>Eubacteriaceae</taxon>
        <taxon>Alkalibaculum</taxon>
    </lineage>
</organism>
<keyword evidence="3" id="KW-1003">Cell membrane</keyword>
<evidence type="ECO:0000256" key="12">
    <source>
        <dbReference type="ARBA" id="ARBA00023306"/>
    </source>
</evidence>
<dbReference type="SUPFAM" id="SSF52540">
    <property type="entry name" value="P-loop containing nucleoside triphosphate hydrolases"/>
    <property type="match status" value="1"/>
</dbReference>
<dbReference type="Gene3D" id="3.30.980.40">
    <property type="match status" value="1"/>
</dbReference>
<evidence type="ECO:0000256" key="17">
    <source>
        <dbReference type="SAM" id="Phobius"/>
    </source>
</evidence>
<dbReference type="InterPro" id="IPR036390">
    <property type="entry name" value="WH_DNA-bd_sf"/>
</dbReference>
<dbReference type="Pfam" id="PF17854">
    <property type="entry name" value="FtsK_alpha"/>
    <property type="match status" value="1"/>
</dbReference>
<dbReference type="GO" id="GO:0007059">
    <property type="term" value="P:chromosome segregation"/>
    <property type="evidence" value="ECO:0007669"/>
    <property type="project" value="UniProtKB-KW"/>
</dbReference>
<dbReference type="InterPro" id="IPR027417">
    <property type="entry name" value="P-loop_NTPase"/>
</dbReference>
<dbReference type="InterPro" id="IPR036388">
    <property type="entry name" value="WH-like_DNA-bd_sf"/>
</dbReference>
<feature type="transmembrane region" description="Helical" evidence="17">
    <location>
        <begin position="35"/>
        <end position="53"/>
    </location>
</feature>
<name>A0A366HZP2_9FIRM</name>
<evidence type="ECO:0000256" key="4">
    <source>
        <dbReference type="ARBA" id="ARBA00022618"/>
    </source>
</evidence>
<keyword evidence="12" id="KW-0131">Cell cycle</keyword>
<keyword evidence="8 15" id="KW-0067">ATP-binding</keyword>
<feature type="binding site" evidence="15">
    <location>
        <begin position="450"/>
        <end position="457"/>
    </location>
    <ligand>
        <name>ATP</name>
        <dbReference type="ChEBI" id="CHEBI:30616"/>
    </ligand>
</feature>
<dbReference type="EMBL" id="QNRX01000017">
    <property type="protein sequence ID" value="RBP59936.1"/>
    <property type="molecule type" value="Genomic_DNA"/>
</dbReference>
<dbReference type="PROSITE" id="PS50901">
    <property type="entry name" value="FTSK"/>
    <property type="match status" value="1"/>
</dbReference>
<evidence type="ECO:0000256" key="8">
    <source>
        <dbReference type="ARBA" id="ARBA00022840"/>
    </source>
</evidence>
<evidence type="ECO:0000256" key="3">
    <source>
        <dbReference type="ARBA" id="ARBA00022475"/>
    </source>
</evidence>
<feature type="compositionally biased region" description="Basic residues" evidence="16">
    <location>
        <begin position="9"/>
        <end position="21"/>
    </location>
</feature>
<dbReference type="SMART" id="SM00382">
    <property type="entry name" value="AAA"/>
    <property type="match status" value="1"/>
</dbReference>
<feature type="domain" description="FtsK" evidence="18">
    <location>
        <begin position="432"/>
        <end position="623"/>
    </location>
</feature>
<keyword evidence="11 17" id="KW-0472">Membrane</keyword>
<dbReference type="Pfam" id="PF13491">
    <property type="entry name" value="FtsK_4TM"/>
    <property type="match status" value="1"/>
</dbReference>